<protein>
    <submittedName>
        <fullName evidence="7">Hydrogen peroxide-inducible genes activator</fullName>
    </submittedName>
</protein>
<sequence>MTITQLEYAVAVATYRSFVAAAEKCYVTQPTLSMQIQKLEEELGIKLFDRNNRPNTVTAIGAPIIEQAKVILSECEKVFELVKSTQGIVAGVFKLAVIPSVAPYLMPGLIERYASDYPDVKLKVKEMETEQILTALRHNEIDAAIVSTPLQESGIQEYPLFYEPFVGYFPEGSPVLKKRMILPADIDMEKLLLLNEGHCMRNQVLDLCSEHLQELQTNKPFQYDSSNVDTLRKMVDRGKGITILPELAVSDFNEDQQDRVRYFEEPEPVREVSLVTNSQFVKVSLLQSMIDEILALVPEKMRAQTKKRKILRIQSSRLG</sequence>
<dbReference type="Pfam" id="PF03466">
    <property type="entry name" value="LysR_substrate"/>
    <property type="match status" value="1"/>
</dbReference>
<keyword evidence="2" id="KW-0805">Transcription regulation</keyword>
<dbReference type="Gene3D" id="1.10.10.10">
    <property type="entry name" value="Winged helix-like DNA-binding domain superfamily/Winged helix DNA-binding domain"/>
    <property type="match status" value="1"/>
</dbReference>
<dbReference type="PANTHER" id="PTHR30346:SF26">
    <property type="entry name" value="HYDROGEN PEROXIDE-INDUCIBLE GENES ACTIVATOR"/>
    <property type="match status" value="1"/>
</dbReference>
<keyword evidence="8" id="KW-1185">Reference proteome</keyword>
<proteinExistence type="inferred from homology"/>
<dbReference type="PROSITE" id="PS50931">
    <property type="entry name" value="HTH_LYSR"/>
    <property type="match status" value="1"/>
</dbReference>
<keyword evidence="4" id="KW-0010">Activator</keyword>
<dbReference type="EMBL" id="BAABEZ010000001">
    <property type="protein sequence ID" value="GAA4449248.1"/>
    <property type="molecule type" value="Genomic_DNA"/>
</dbReference>
<organism evidence="7 8">
    <name type="scientific">Rurimicrobium arvi</name>
    <dbReference type="NCBI Taxonomy" id="2049916"/>
    <lineage>
        <taxon>Bacteria</taxon>
        <taxon>Pseudomonadati</taxon>
        <taxon>Bacteroidota</taxon>
        <taxon>Chitinophagia</taxon>
        <taxon>Chitinophagales</taxon>
        <taxon>Chitinophagaceae</taxon>
        <taxon>Rurimicrobium</taxon>
    </lineage>
</organism>
<keyword evidence="5" id="KW-0804">Transcription</keyword>
<dbReference type="PRINTS" id="PR00039">
    <property type="entry name" value="HTHLYSR"/>
</dbReference>
<reference evidence="8" key="1">
    <citation type="journal article" date="2019" name="Int. J. Syst. Evol. Microbiol.">
        <title>The Global Catalogue of Microorganisms (GCM) 10K type strain sequencing project: providing services to taxonomists for standard genome sequencing and annotation.</title>
        <authorList>
            <consortium name="The Broad Institute Genomics Platform"/>
            <consortium name="The Broad Institute Genome Sequencing Center for Infectious Disease"/>
            <person name="Wu L."/>
            <person name="Ma J."/>
        </authorList>
    </citation>
    <scope>NUCLEOTIDE SEQUENCE [LARGE SCALE GENOMIC DNA]</scope>
    <source>
        <strain evidence="8">JCM 31921</strain>
    </source>
</reference>
<feature type="domain" description="HTH lysR-type" evidence="6">
    <location>
        <begin position="1"/>
        <end position="58"/>
    </location>
</feature>
<accession>A0ABP8MGT8</accession>
<evidence type="ECO:0000256" key="2">
    <source>
        <dbReference type="ARBA" id="ARBA00023015"/>
    </source>
</evidence>
<dbReference type="InterPro" id="IPR036388">
    <property type="entry name" value="WH-like_DNA-bd_sf"/>
</dbReference>
<evidence type="ECO:0000256" key="4">
    <source>
        <dbReference type="ARBA" id="ARBA00023159"/>
    </source>
</evidence>
<dbReference type="Proteomes" id="UP001501410">
    <property type="component" value="Unassembled WGS sequence"/>
</dbReference>
<comment type="similarity">
    <text evidence="1">Belongs to the LysR transcriptional regulatory family.</text>
</comment>
<dbReference type="InterPro" id="IPR000847">
    <property type="entry name" value="LysR_HTH_N"/>
</dbReference>
<comment type="caution">
    <text evidence="7">The sequence shown here is derived from an EMBL/GenBank/DDBJ whole genome shotgun (WGS) entry which is preliminary data.</text>
</comment>
<dbReference type="CDD" id="cd08411">
    <property type="entry name" value="PBP2_OxyR"/>
    <property type="match status" value="1"/>
</dbReference>
<evidence type="ECO:0000256" key="1">
    <source>
        <dbReference type="ARBA" id="ARBA00009437"/>
    </source>
</evidence>
<evidence type="ECO:0000256" key="3">
    <source>
        <dbReference type="ARBA" id="ARBA00023125"/>
    </source>
</evidence>
<evidence type="ECO:0000313" key="7">
    <source>
        <dbReference type="EMBL" id="GAA4449248.1"/>
    </source>
</evidence>
<dbReference type="Gene3D" id="3.40.190.10">
    <property type="entry name" value="Periplasmic binding protein-like II"/>
    <property type="match status" value="2"/>
</dbReference>
<evidence type="ECO:0000256" key="5">
    <source>
        <dbReference type="ARBA" id="ARBA00023163"/>
    </source>
</evidence>
<gene>
    <name evidence="7" type="ORF">GCM10023092_03060</name>
</gene>
<name>A0ABP8MGT8_9BACT</name>
<dbReference type="Pfam" id="PF00126">
    <property type="entry name" value="HTH_1"/>
    <property type="match status" value="1"/>
</dbReference>
<evidence type="ECO:0000313" key="8">
    <source>
        <dbReference type="Proteomes" id="UP001501410"/>
    </source>
</evidence>
<dbReference type="InterPro" id="IPR036390">
    <property type="entry name" value="WH_DNA-bd_sf"/>
</dbReference>
<dbReference type="RefSeq" id="WP_344821977.1">
    <property type="nucleotide sequence ID" value="NZ_BAABEZ010000001.1"/>
</dbReference>
<dbReference type="SUPFAM" id="SSF53850">
    <property type="entry name" value="Periplasmic binding protein-like II"/>
    <property type="match status" value="1"/>
</dbReference>
<dbReference type="SUPFAM" id="SSF46785">
    <property type="entry name" value="Winged helix' DNA-binding domain"/>
    <property type="match status" value="1"/>
</dbReference>
<dbReference type="PANTHER" id="PTHR30346">
    <property type="entry name" value="TRANSCRIPTIONAL DUAL REGULATOR HCAR-RELATED"/>
    <property type="match status" value="1"/>
</dbReference>
<dbReference type="InterPro" id="IPR005119">
    <property type="entry name" value="LysR_subst-bd"/>
</dbReference>
<evidence type="ECO:0000259" key="6">
    <source>
        <dbReference type="PROSITE" id="PS50931"/>
    </source>
</evidence>
<keyword evidence="3" id="KW-0238">DNA-binding</keyword>